<keyword evidence="2" id="KW-1185">Reference proteome</keyword>
<sequence>MSKDCPWAFMAIAKLSCTGNCSRLNSNGVSVGIRGICGMKTTSPLALPVRMVASKTLSIILLIVSHVPLRSLGEFRFLKSVTGAPTSRWESCWCQAIQKFSGKVHNFIGV</sequence>
<dbReference type="Proteomes" id="UP001162480">
    <property type="component" value="Chromosome 15"/>
</dbReference>
<name>A0AA36BHP4_OCTVU</name>
<protein>
    <submittedName>
        <fullName evidence="1">Uncharacterized protein</fullName>
    </submittedName>
</protein>
<accession>A0AA36BHP4</accession>
<evidence type="ECO:0000313" key="2">
    <source>
        <dbReference type="Proteomes" id="UP001162480"/>
    </source>
</evidence>
<dbReference type="AlphaFoldDB" id="A0AA36BHP4"/>
<organism evidence="1 2">
    <name type="scientific">Octopus vulgaris</name>
    <name type="common">Common octopus</name>
    <dbReference type="NCBI Taxonomy" id="6645"/>
    <lineage>
        <taxon>Eukaryota</taxon>
        <taxon>Metazoa</taxon>
        <taxon>Spiralia</taxon>
        <taxon>Lophotrochozoa</taxon>
        <taxon>Mollusca</taxon>
        <taxon>Cephalopoda</taxon>
        <taxon>Coleoidea</taxon>
        <taxon>Octopodiformes</taxon>
        <taxon>Octopoda</taxon>
        <taxon>Incirrata</taxon>
        <taxon>Octopodidae</taxon>
        <taxon>Octopus</taxon>
    </lineage>
</organism>
<dbReference type="EMBL" id="OX597828">
    <property type="protein sequence ID" value="CAI9734263.1"/>
    <property type="molecule type" value="Genomic_DNA"/>
</dbReference>
<proteinExistence type="predicted"/>
<reference evidence="1" key="1">
    <citation type="submission" date="2023-08" db="EMBL/GenBank/DDBJ databases">
        <authorList>
            <person name="Alioto T."/>
            <person name="Alioto T."/>
            <person name="Gomez Garrido J."/>
        </authorList>
    </citation>
    <scope>NUCLEOTIDE SEQUENCE</scope>
</reference>
<gene>
    <name evidence="1" type="ORF">OCTVUL_1B021125</name>
</gene>
<evidence type="ECO:0000313" key="1">
    <source>
        <dbReference type="EMBL" id="CAI9734263.1"/>
    </source>
</evidence>